<dbReference type="SUPFAM" id="SSF48576">
    <property type="entry name" value="Terpenoid synthases"/>
    <property type="match status" value="1"/>
</dbReference>
<dbReference type="InterPro" id="IPR008949">
    <property type="entry name" value="Isoprenoid_synthase_dom_sf"/>
</dbReference>
<proteinExistence type="predicted"/>
<reference evidence="1" key="1">
    <citation type="journal article" date="2023" name="Nat. Commun.">
        <title>Diploid and tetraploid genomes of Acorus and the evolution of monocots.</title>
        <authorList>
            <person name="Ma L."/>
            <person name="Liu K.W."/>
            <person name="Li Z."/>
            <person name="Hsiao Y.Y."/>
            <person name="Qi Y."/>
            <person name="Fu T."/>
            <person name="Tang G.D."/>
            <person name="Zhang D."/>
            <person name="Sun W.H."/>
            <person name="Liu D.K."/>
            <person name="Li Y."/>
            <person name="Chen G.Z."/>
            <person name="Liu X.D."/>
            <person name="Liao X.Y."/>
            <person name="Jiang Y.T."/>
            <person name="Yu X."/>
            <person name="Hao Y."/>
            <person name="Huang J."/>
            <person name="Zhao X.W."/>
            <person name="Ke S."/>
            <person name="Chen Y.Y."/>
            <person name="Wu W.L."/>
            <person name="Hsu J.L."/>
            <person name="Lin Y.F."/>
            <person name="Huang M.D."/>
            <person name="Li C.Y."/>
            <person name="Huang L."/>
            <person name="Wang Z.W."/>
            <person name="Zhao X."/>
            <person name="Zhong W.Y."/>
            <person name="Peng D.H."/>
            <person name="Ahmad S."/>
            <person name="Lan S."/>
            <person name="Zhang J.S."/>
            <person name="Tsai W.C."/>
            <person name="Van de Peer Y."/>
            <person name="Liu Z.J."/>
        </authorList>
    </citation>
    <scope>NUCLEOTIDE SEQUENCE</scope>
    <source>
        <strain evidence="1">CP</strain>
    </source>
</reference>
<gene>
    <name evidence="1" type="primary">TPS06</name>
    <name evidence="1" type="ORF">QJS10_CPA06g00018</name>
</gene>
<evidence type="ECO:0000313" key="2">
    <source>
        <dbReference type="Proteomes" id="UP001180020"/>
    </source>
</evidence>
<reference evidence="1" key="2">
    <citation type="submission" date="2023-06" db="EMBL/GenBank/DDBJ databases">
        <authorList>
            <person name="Ma L."/>
            <person name="Liu K.-W."/>
            <person name="Li Z."/>
            <person name="Hsiao Y.-Y."/>
            <person name="Qi Y."/>
            <person name="Fu T."/>
            <person name="Tang G."/>
            <person name="Zhang D."/>
            <person name="Sun W.-H."/>
            <person name="Liu D.-K."/>
            <person name="Li Y."/>
            <person name="Chen G.-Z."/>
            <person name="Liu X.-D."/>
            <person name="Liao X.-Y."/>
            <person name="Jiang Y.-T."/>
            <person name="Yu X."/>
            <person name="Hao Y."/>
            <person name="Huang J."/>
            <person name="Zhao X.-W."/>
            <person name="Ke S."/>
            <person name="Chen Y.-Y."/>
            <person name="Wu W.-L."/>
            <person name="Hsu J.-L."/>
            <person name="Lin Y.-F."/>
            <person name="Huang M.-D."/>
            <person name="Li C.-Y."/>
            <person name="Huang L."/>
            <person name="Wang Z.-W."/>
            <person name="Zhao X."/>
            <person name="Zhong W.-Y."/>
            <person name="Peng D.-H."/>
            <person name="Ahmad S."/>
            <person name="Lan S."/>
            <person name="Zhang J.-S."/>
            <person name="Tsai W.-C."/>
            <person name="Van De Peer Y."/>
            <person name="Liu Z.-J."/>
        </authorList>
    </citation>
    <scope>NUCLEOTIDE SEQUENCE</scope>
    <source>
        <strain evidence="1">CP</strain>
        <tissue evidence="1">Leaves</tissue>
    </source>
</reference>
<accession>A0AAV9EL96</accession>
<name>A0AAV9EL96_ACOCL</name>
<organism evidence="1 2">
    <name type="scientific">Acorus calamus</name>
    <name type="common">Sweet flag</name>
    <dbReference type="NCBI Taxonomy" id="4465"/>
    <lineage>
        <taxon>Eukaryota</taxon>
        <taxon>Viridiplantae</taxon>
        <taxon>Streptophyta</taxon>
        <taxon>Embryophyta</taxon>
        <taxon>Tracheophyta</taxon>
        <taxon>Spermatophyta</taxon>
        <taxon>Magnoliopsida</taxon>
        <taxon>Liliopsida</taxon>
        <taxon>Acoraceae</taxon>
        <taxon>Acorus</taxon>
    </lineage>
</organism>
<dbReference type="Gene3D" id="1.10.600.10">
    <property type="entry name" value="Farnesyl Diphosphate Synthase"/>
    <property type="match status" value="1"/>
</dbReference>
<protein>
    <submittedName>
        <fullName evidence="1">Terpenoid synthase 6</fullName>
    </submittedName>
</protein>
<dbReference type="EMBL" id="JAUJYO010000006">
    <property type="protein sequence ID" value="KAK1314275.1"/>
    <property type="molecule type" value="Genomic_DNA"/>
</dbReference>
<comment type="caution">
    <text evidence="1">The sequence shown here is derived from an EMBL/GenBank/DDBJ whole genome shotgun (WGS) entry which is preliminary data.</text>
</comment>
<evidence type="ECO:0000313" key="1">
    <source>
        <dbReference type="EMBL" id="KAK1314275.1"/>
    </source>
</evidence>
<sequence>MNEELLKLDQGIPLALYIPAFNLACVMAEAYKHGDGYNNPEGDMKDNVSMILVDPVTI</sequence>
<keyword evidence="2" id="KW-1185">Reference proteome</keyword>
<dbReference type="Proteomes" id="UP001180020">
    <property type="component" value="Unassembled WGS sequence"/>
</dbReference>
<dbReference type="AlphaFoldDB" id="A0AAV9EL96"/>